<name>A0A931LU90_FIMGI</name>
<dbReference type="EMBL" id="JACOSL010000016">
    <property type="protein sequence ID" value="MBI1755931.1"/>
    <property type="molecule type" value="Genomic_DNA"/>
</dbReference>
<dbReference type="AlphaFoldDB" id="A0A931LU90"/>
<accession>A0A931LU90</accession>
<protein>
    <submittedName>
        <fullName evidence="1">Uncharacterized protein</fullName>
    </submittedName>
</protein>
<dbReference type="Proteomes" id="UP000727962">
    <property type="component" value="Unassembled WGS sequence"/>
</dbReference>
<organism evidence="1 2">
    <name type="scientific">Fimbriimonas ginsengisoli</name>
    <dbReference type="NCBI Taxonomy" id="1005039"/>
    <lineage>
        <taxon>Bacteria</taxon>
        <taxon>Bacillati</taxon>
        <taxon>Armatimonadota</taxon>
        <taxon>Fimbriimonadia</taxon>
        <taxon>Fimbriimonadales</taxon>
        <taxon>Fimbriimonadaceae</taxon>
        <taxon>Fimbriimonas</taxon>
    </lineage>
</organism>
<reference evidence="1" key="1">
    <citation type="submission" date="2020-07" db="EMBL/GenBank/DDBJ databases">
        <title>Huge and variable diversity of episymbiotic CPR bacteria and DPANN archaea in groundwater ecosystems.</title>
        <authorList>
            <person name="He C.Y."/>
            <person name="Keren R."/>
            <person name="Whittaker M."/>
            <person name="Farag I.F."/>
            <person name="Doudna J."/>
            <person name="Cate J.H.D."/>
            <person name="Banfield J.F."/>
        </authorList>
    </citation>
    <scope>NUCLEOTIDE SEQUENCE</scope>
    <source>
        <strain evidence="1">NC_groundwater_17_Pr7_B-0.1um_64_12</strain>
    </source>
</reference>
<evidence type="ECO:0000313" key="2">
    <source>
        <dbReference type="Proteomes" id="UP000727962"/>
    </source>
</evidence>
<comment type="caution">
    <text evidence="1">The sequence shown here is derived from an EMBL/GenBank/DDBJ whole genome shotgun (WGS) entry which is preliminary data.</text>
</comment>
<evidence type="ECO:0000313" key="1">
    <source>
        <dbReference type="EMBL" id="MBI1755931.1"/>
    </source>
</evidence>
<sequence length="139" mass="14387">MKRVVVTGVGAIALAGIGFSQLGQLLKIGGVAVAIKQFGPQMNSAINRISNHKDTYATTTKVVPILTVGIGASHAIGGAQIMGPRNKVDQVVAVAQPDAELFGHEVRVKALIPVSSKDVIQDIKRVDGVGVSGIVDIKL</sequence>
<gene>
    <name evidence="1" type="ORF">HYR64_02360</name>
</gene>
<proteinExistence type="predicted"/>